<dbReference type="Gene3D" id="3.30.710.10">
    <property type="entry name" value="Potassium Channel Kv1.1, Chain A"/>
    <property type="match status" value="1"/>
</dbReference>
<comment type="caution">
    <text evidence="2">The sequence shown here is derived from an EMBL/GenBank/DDBJ whole genome shotgun (WGS) entry which is preliminary data.</text>
</comment>
<reference evidence="2" key="1">
    <citation type="submission" date="2023-03" db="EMBL/GenBank/DDBJ databases">
        <title>Massive genome expansion in bonnet fungi (Mycena s.s.) driven by repeated elements and novel gene families across ecological guilds.</title>
        <authorList>
            <consortium name="Lawrence Berkeley National Laboratory"/>
            <person name="Harder C.B."/>
            <person name="Miyauchi S."/>
            <person name="Viragh M."/>
            <person name="Kuo A."/>
            <person name="Thoen E."/>
            <person name="Andreopoulos B."/>
            <person name="Lu D."/>
            <person name="Skrede I."/>
            <person name="Drula E."/>
            <person name="Henrissat B."/>
            <person name="Morin E."/>
            <person name="Kohler A."/>
            <person name="Barry K."/>
            <person name="LaButti K."/>
            <person name="Morin E."/>
            <person name="Salamov A."/>
            <person name="Lipzen A."/>
            <person name="Mereny Z."/>
            <person name="Hegedus B."/>
            <person name="Baldrian P."/>
            <person name="Stursova M."/>
            <person name="Weitz H."/>
            <person name="Taylor A."/>
            <person name="Grigoriev I.V."/>
            <person name="Nagy L.G."/>
            <person name="Martin F."/>
            <person name="Kauserud H."/>
        </authorList>
    </citation>
    <scope>NUCLEOTIDE SEQUENCE</scope>
    <source>
        <strain evidence="2">CBHHK182m</strain>
    </source>
</reference>
<protein>
    <recommendedName>
        <fullName evidence="4">BTB domain-containing protein</fullName>
    </recommendedName>
</protein>
<feature type="region of interest" description="Disordered" evidence="1">
    <location>
        <begin position="335"/>
        <end position="404"/>
    </location>
</feature>
<evidence type="ECO:0000313" key="3">
    <source>
        <dbReference type="Proteomes" id="UP001215598"/>
    </source>
</evidence>
<dbReference type="EMBL" id="JARKIB010000075">
    <property type="protein sequence ID" value="KAJ7747725.1"/>
    <property type="molecule type" value="Genomic_DNA"/>
</dbReference>
<gene>
    <name evidence="2" type="ORF">B0H16DRAFT_1375151</name>
</gene>
<sequence>MRDSYYLDTVVFKVETALFKVPCWQFERHSGLFTSLPRGGEGSDDENPFMLHGISKADFQTLLKVLYPLTALPQAPNLLDHEWTSVLKLATLWDFMEVRALAIKHLTSYTNSLDCIERILLGRQYNVSSWLRSGYTELARRRGPITSTEASKIGFEVALEISHLREAAVAPADRPNPFQSVCLGTAFEAEFVCADSTVPQIRALNAEIIAPIDSGPIDPNSHQGALGIPDTGNLQPATNVLDDTPPTTNLFSTVVFGAPTPITAANAGGPVPASTIRDGGFSKFAGAPGTFQMFPRTATPVSFATGVEPSSSNRMVPPATSSVFHFDPTSFFGASHNPPMGIGQQRSSDASGAGPSGINGPTNVASAIFRSTPRVSSSTITSGTSPSSPANNTSPGERGSNPNK</sequence>
<dbReference type="SUPFAM" id="SSF54695">
    <property type="entry name" value="POZ domain"/>
    <property type="match status" value="1"/>
</dbReference>
<keyword evidence="3" id="KW-1185">Reference proteome</keyword>
<dbReference type="InterPro" id="IPR011333">
    <property type="entry name" value="SKP1/BTB/POZ_sf"/>
</dbReference>
<evidence type="ECO:0000313" key="2">
    <source>
        <dbReference type="EMBL" id="KAJ7747725.1"/>
    </source>
</evidence>
<feature type="compositionally biased region" description="Low complexity" evidence="1">
    <location>
        <begin position="376"/>
        <end position="396"/>
    </location>
</feature>
<dbReference type="AlphaFoldDB" id="A0AAD7IS61"/>
<evidence type="ECO:0000256" key="1">
    <source>
        <dbReference type="SAM" id="MobiDB-lite"/>
    </source>
</evidence>
<name>A0AAD7IS61_9AGAR</name>
<accession>A0AAD7IS61</accession>
<organism evidence="2 3">
    <name type="scientific">Mycena metata</name>
    <dbReference type="NCBI Taxonomy" id="1033252"/>
    <lineage>
        <taxon>Eukaryota</taxon>
        <taxon>Fungi</taxon>
        <taxon>Dikarya</taxon>
        <taxon>Basidiomycota</taxon>
        <taxon>Agaricomycotina</taxon>
        <taxon>Agaricomycetes</taxon>
        <taxon>Agaricomycetidae</taxon>
        <taxon>Agaricales</taxon>
        <taxon>Marasmiineae</taxon>
        <taxon>Mycenaceae</taxon>
        <taxon>Mycena</taxon>
    </lineage>
</organism>
<dbReference type="Proteomes" id="UP001215598">
    <property type="component" value="Unassembled WGS sequence"/>
</dbReference>
<proteinExistence type="predicted"/>
<evidence type="ECO:0008006" key="4">
    <source>
        <dbReference type="Google" id="ProtNLM"/>
    </source>
</evidence>